<reference evidence="2" key="1">
    <citation type="submission" date="2021-03" db="EMBL/GenBank/DDBJ databases">
        <title>Draft genome sequence of rust myrtle Austropuccinia psidii MF-1, a brazilian biotype.</title>
        <authorList>
            <person name="Quecine M.C."/>
            <person name="Pachon D.M.R."/>
            <person name="Bonatelli M.L."/>
            <person name="Correr F.H."/>
            <person name="Franceschini L.M."/>
            <person name="Leite T.F."/>
            <person name="Margarido G.R.A."/>
            <person name="Almeida C.A."/>
            <person name="Ferrarezi J.A."/>
            <person name="Labate C.A."/>
        </authorList>
    </citation>
    <scope>NUCLEOTIDE SEQUENCE</scope>
    <source>
        <strain evidence="2">MF-1</strain>
    </source>
</reference>
<feature type="compositionally biased region" description="Low complexity" evidence="1">
    <location>
        <begin position="96"/>
        <end position="108"/>
    </location>
</feature>
<accession>A0A9Q3C7N0</accession>
<evidence type="ECO:0000313" key="3">
    <source>
        <dbReference type="Proteomes" id="UP000765509"/>
    </source>
</evidence>
<sequence>MTRPPECSPSAPPTFVFYGSGNYSQLGSLWPMPSSGFFSIPGPSSATTAMINNQGIAKSIIRIPDSPTNPYGEVSDEPHGEEFEVVDQSIGQLQNSSPSHSPSRTSQSEIIPSTATSFQSILASASSSVHQSSPHSSATRPSALASPMRPTPVLQPRPSLMQLVVRTLNRSRVDRLPLP</sequence>
<feature type="region of interest" description="Disordered" evidence="1">
    <location>
        <begin position="62"/>
        <end position="159"/>
    </location>
</feature>
<keyword evidence="3" id="KW-1185">Reference proteome</keyword>
<organism evidence="2 3">
    <name type="scientific">Austropuccinia psidii MF-1</name>
    <dbReference type="NCBI Taxonomy" id="1389203"/>
    <lineage>
        <taxon>Eukaryota</taxon>
        <taxon>Fungi</taxon>
        <taxon>Dikarya</taxon>
        <taxon>Basidiomycota</taxon>
        <taxon>Pucciniomycotina</taxon>
        <taxon>Pucciniomycetes</taxon>
        <taxon>Pucciniales</taxon>
        <taxon>Sphaerophragmiaceae</taxon>
        <taxon>Austropuccinia</taxon>
    </lineage>
</organism>
<dbReference type="AlphaFoldDB" id="A0A9Q3C7N0"/>
<dbReference type="EMBL" id="AVOT02005782">
    <property type="protein sequence ID" value="MBW0479971.1"/>
    <property type="molecule type" value="Genomic_DNA"/>
</dbReference>
<gene>
    <name evidence="2" type="ORF">O181_019686</name>
</gene>
<comment type="caution">
    <text evidence="2">The sequence shown here is derived from an EMBL/GenBank/DDBJ whole genome shotgun (WGS) entry which is preliminary data.</text>
</comment>
<proteinExistence type="predicted"/>
<evidence type="ECO:0000256" key="1">
    <source>
        <dbReference type="SAM" id="MobiDB-lite"/>
    </source>
</evidence>
<protein>
    <submittedName>
        <fullName evidence="2">Uncharacterized protein</fullName>
    </submittedName>
</protein>
<dbReference type="Proteomes" id="UP000765509">
    <property type="component" value="Unassembled WGS sequence"/>
</dbReference>
<feature type="compositionally biased region" description="Low complexity" evidence="1">
    <location>
        <begin position="117"/>
        <end position="137"/>
    </location>
</feature>
<evidence type="ECO:0000313" key="2">
    <source>
        <dbReference type="EMBL" id="MBW0479971.1"/>
    </source>
</evidence>
<name>A0A9Q3C7N0_9BASI</name>